<dbReference type="Proteomes" id="UP001152795">
    <property type="component" value="Unassembled WGS sequence"/>
</dbReference>
<gene>
    <name evidence="1" type="ORF">PACLA_8A025131</name>
</gene>
<comment type="caution">
    <text evidence="1">The sequence shown here is derived from an EMBL/GenBank/DDBJ whole genome shotgun (WGS) entry which is preliminary data.</text>
</comment>
<proteinExistence type="predicted"/>
<dbReference type="InterPro" id="IPR043502">
    <property type="entry name" value="DNA/RNA_pol_sf"/>
</dbReference>
<dbReference type="SUPFAM" id="SSF56672">
    <property type="entry name" value="DNA/RNA polymerases"/>
    <property type="match status" value="1"/>
</dbReference>
<evidence type="ECO:0000313" key="1">
    <source>
        <dbReference type="EMBL" id="CAB4023166.1"/>
    </source>
</evidence>
<organism evidence="1 2">
    <name type="scientific">Paramuricea clavata</name>
    <name type="common">Red gorgonian</name>
    <name type="synonym">Violescent sea-whip</name>
    <dbReference type="NCBI Taxonomy" id="317549"/>
    <lineage>
        <taxon>Eukaryota</taxon>
        <taxon>Metazoa</taxon>
        <taxon>Cnidaria</taxon>
        <taxon>Anthozoa</taxon>
        <taxon>Octocorallia</taxon>
        <taxon>Malacalcyonacea</taxon>
        <taxon>Plexauridae</taxon>
        <taxon>Paramuricea</taxon>
    </lineage>
</organism>
<reference evidence="1" key="1">
    <citation type="submission" date="2020-04" db="EMBL/GenBank/DDBJ databases">
        <authorList>
            <person name="Alioto T."/>
            <person name="Alioto T."/>
            <person name="Gomez Garrido J."/>
        </authorList>
    </citation>
    <scope>NUCLEOTIDE SEQUENCE</scope>
    <source>
        <strain evidence="1">A484AB</strain>
    </source>
</reference>
<dbReference type="InterPro" id="IPR000477">
    <property type="entry name" value="RT_dom"/>
</dbReference>
<evidence type="ECO:0000313" key="2">
    <source>
        <dbReference type="Proteomes" id="UP001152795"/>
    </source>
</evidence>
<dbReference type="OrthoDB" id="2717295at2759"/>
<dbReference type="Pfam" id="PF00078">
    <property type="entry name" value="RVT_1"/>
    <property type="match status" value="1"/>
</dbReference>
<protein>
    <submittedName>
        <fullName evidence="1">Uncharacterized protein</fullName>
    </submittedName>
</protein>
<dbReference type="PANTHER" id="PTHR33332">
    <property type="entry name" value="REVERSE TRANSCRIPTASE DOMAIN-CONTAINING PROTEIN"/>
    <property type="match status" value="1"/>
</dbReference>
<accession>A0A6S7IYZ5</accession>
<dbReference type="PROSITE" id="PS50878">
    <property type="entry name" value="RT_POL"/>
    <property type="match status" value="1"/>
</dbReference>
<dbReference type="AlphaFoldDB" id="A0A6S7IYZ5"/>
<name>A0A6S7IYZ5_PARCT</name>
<keyword evidence="2" id="KW-1185">Reference proteome</keyword>
<dbReference type="CDD" id="cd01650">
    <property type="entry name" value="RT_nLTR_like"/>
    <property type="match status" value="1"/>
</dbReference>
<sequence length="442" mass="48733">MLVLFLFIVLNSCNSWNVVTPDASLVISMGADIASYPNRNCGCPRKLNHPNISPSFKVSAGIKLLNAGLCAYSLVLLAGDVSRNPGPANISQDSQNFSDIGFPSNRGLKIAHLNVRSITNKIDSLRLLLLNNPFDVLTISETWLTKNISDPELNIQVTSTITAAVCKDHLESGVMFAFDVIDECFVKAKLKSLKTNKAIGLDNISARLLKDSADVITTSLTKLYNRSLATSVFSAVWKCGKVTALCKSGDRCNANNYRLITILPTASKILERAVNSQVYSYLFRENILIPKQFGFRPKLSTAIALTYFTDNILDNLDKEPTINWFSSYLSNRFQVTSIGLEQSSTQPVHVGVPQRSILGPLLFLIYVNEIPATVNSCDISLYADDTVLFCSVKTTIELEQKLNSDLQNLSRWFGANCLVLNTFKCKFMVFGAVIPPPPFSFT</sequence>
<dbReference type="EMBL" id="CACRXK020012352">
    <property type="protein sequence ID" value="CAB4023166.1"/>
    <property type="molecule type" value="Genomic_DNA"/>
</dbReference>